<feature type="domain" description="Beta-ketoacyl synthase-like N-terminal" evidence="1">
    <location>
        <begin position="15"/>
        <end position="189"/>
    </location>
</feature>
<evidence type="ECO:0000259" key="1">
    <source>
        <dbReference type="Pfam" id="PF13723"/>
    </source>
</evidence>
<name>A0A1E7R2S4_9GAMM</name>
<sequence>MFQCRIHHMHYCDHNSDLQSIQAIPAMQRRRLSGLAKLALHAAQLAKQQYNQPIDYIVWSSHYGDEKNTLNILMDIAENQSPSPTQFSTSVHNAIAGLYSILFQDPTPSTSMSSAAHHSWQDALFEAYAYLKSNHQQSALLIYYDEPLPQVYNQDYAVVSQAYAIATVISLVQPNLLLQPADQITDHQVESVQAFYQFWQGQAMNWQHQGWIYQKC</sequence>
<dbReference type="InterPro" id="IPR016039">
    <property type="entry name" value="Thiolase-like"/>
</dbReference>
<evidence type="ECO:0000313" key="2">
    <source>
        <dbReference type="EMBL" id="OEY93639.1"/>
    </source>
</evidence>
<accession>A0A1E7R2S4</accession>
<reference evidence="2 3" key="1">
    <citation type="submission" date="2016-09" db="EMBL/GenBank/DDBJ databases">
        <authorList>
            <person name="Capua I."/>
            <person name="De Benedictis P."/>
            <person name="Joannis T."/>
            <person name="Lombin L.H."/>
            <person name="Cattoli G."/>
        </authorList>
    </citation>
    <scope>NUCLEOTIDE SEQUENCE [LARGE SCALE GENOMIC DNA]</scope>
    <source>
        <strain evidence="2 3">ANC 4671</strain>
    </source>
</reference>
<protein>
    <recommendedName>
        <fullName evidence="1">Beta-ketoacyl synthase-like N-terminal domain-containing protein</fullName>
    </recommendedName>
</protein>
<evidence type="ECO:0000313" key="3">
    <source>
        <dbReference type="Proteomes" id="UP000185895"/>
    </source>
</evidence>
<dbReference type="SUPFAM" id="SSF53901">
    <property type="entry name" value="Thiolase-like"/>
    <property type="match status" value="1"/>
</dbReference>
<keyword evidence="3" id="KW-1185">Reference proteome</keyword>
<dbReference type="InterPro" id="IPR014030">
    <property type="entry name" value="Ketoacyl_synth_N"/>
</dbReference>
<dbReference type="EMBL" id="MKKK01000045">
    <property type="protein sequence ID" value="OEY93639.1"/>
    <property type="molecule type" value="Genomic_DNA"/>
</dbReference>
<dbReference type="OrthoDB" id="9798676at2"/>
<dbReference type="GO" id="GO:0016746">
    <property type="term" value="F:acyltransferase activity"/>
    <property type="evidence" value="ECO:0007669"/>
    <property type="project" value="InterPro"/>
</dbReference>
<organism evidence="2 3">
    <name type="scientific">Acinetobacter qingfengensis</name>
    <dbReference type="NCBI Taxonomy" id="1262585"/>
    <lineage>
        <taxon>Bacteria</taxon>
        <taxon>Pseudomonadati</taxon>
        <taxon>Pseudomonadota</taxon>
        <taxon>Gammaproteobacteria</taxon>
        <taxon>Moraxellales</taxon>
        <taxon>Moraxellaceae</taxon>
        <taxon>Acinetobacter</taxon>
    </lineage>
</organism>
<proteinExistence type="predicted"/>
<gene>
    <name evidence="2" type="ORF">BJI46_04135</name>
</gene>
<dbReference type="AlphaFoldDB" id="A0A1E7R2S4"/>
<comment type="caution">
    <text evidence="2">The sequence shown here is derived from an EMBL/GenBank/DDBJ whole genome shotgun (WGS) entry which is preliminary data.</text>
</comment>
<dbReference type="RefSeq" id="WP_070070454.1">
    <property type="nucleotide sequence ID" value="NZ_MKKK01000045.1"/>
</dbReference>
<dbReference type="Proteomes" id="UP000185895">
    <property type="component" value="Unassembled WGS sequence"/>
</dbReference>
<dbReference type="Pfam" id="PF13723">
    <property type="entry name" value="Ketoacyl-synt_2"/>
    <property type="match status" value="1"/>
</dbReference>
<dbReference type="STRING" id="1262585.BJI46_04135"/>